<dbReference type="EMBL" id="CABFPH010000004">
    <property type="protein sequence ID" value="VUD70023.1"/>
    <property type="molecule type" value="Genomic_DNA"/>
</dbReference>
<dbReference type="OrthoDB" id="7679381at2"/>
<accession>A0A509EA48</accession>
<gene>
    <name evidence="1" type="ORF">MET9862_00584</name>
</gene>
<evidence type="ECO:0000313" key="1">
    <source>
        <dbReference type="EMBL" id="VUD70023.1"/>
    </source>
</evidence>
<dbReference type="AlphaFoldDB" id="A0A509EA48"/>
<reference evidence="1 2" key="1">
    <citation type="submission" date="2019-06" db="EMBL/GenBank/DDBJ databases">
        <authorList>
            <person name="Rodrigo-Torres L."/>
            <person name="Arahal R. D."/>
            <person name="Lucena T."/>
        </authorList>
    </citation>
    <scope>NUCLEOTIDE SEQUENCE [LARGE SCALE GENOMIC DNA]</scope>
    <source>
        <strain evidence="1 2">SB0023/3</strain>
    </source>
</reference>
<dbReference type="Proteomes" id="UP000410984">
    <property type="component" value="Unassembled WGS sequence"/>
</dbReference>
<protein>
    <submittedName>
        <fullName evidence="1">Uncharacterized protein</fullName>
    </submittedName>
</protein>
<dbReference type="RefSeq" id="WP_142581604.1">
    <property type="nucleotide sequence ID" value="NZ_CABFPH010000004.1"/>
</dbReference>
<name>A0A509EA48_9HYPH</name>
<sequence length="85" mass="9616">MARRRYFHRDEALTLVEKSRRWRLDAIEQMRSAPIGGPYYQALGGVLDAIDGLAEAVTGDRKLFHLKAPTTHGHRVATRRDEGEG</sequence>
<proteinExistence type="predicted"/>
<evidence type="ECO:0000313" key="2">
    <source>
        <dbReference type="Proteomes" id="UP000410984"/>
    </source>
</evidence>
<keyword evidence="2" id="KW-1185">Reference proteome</keyword>
<organism evidence="1 2">
    <name type="scientific">Methylobacterium symbioticum</name>
    <dbReference type="NCBI Taxonomy" id="2584084"/>
    <lineage>
        <taxon>Bacteria</taxon>
        <taxon>Pseudomonadati</taxon>
        <taxon>Pseudomonadota</taxon>
        <taxon>Alphaproteobacteria</taxon>
        <taxon>Hyphomicrobiales</taxon>
        <taxon>Methylobacteriaceae</taxon>
        <taxon>Methylobacterium</taxon>
    </lineage>
</organism>